<dbReference type="OrthoDB" id="5447300at2"/>
<evidence type="ECO:0000256" key="3">
    <source>
        <dbReference type="ARBA" id="ARBA00022722"/>
    </source>
</evidence>
<dbReference type="GO" id="GO:0004519">
    <property type="term" value="F:endonuclease activity"/>
    <property type="evidence" value="ECO:0007669"/>
    <property type="project" value="UniProtKB-KW"/>
</dbReference>
<accession>A0A1H6TTT1</accession>
<evidence type="ECO:0000313" key="10">
    <source>
        <dbReference type="EMBL" id="SEI79615.1"/>
    </source>
</evidence>
<feature type="domain" description="Endonuclease/exonuclease/phosphatase" evidence="9">
    <location>
        <begin position="10"/>
        <end position="252"/>
    </location>
</feature>
<keyword evidence="10" id="KW-0269">Exonuclease</keyword>
<keyword evidence="3" id="KW-0540">Nuclease</keyword>
<dbReference type="Gene3D" id="3.60.10.10">
    <property type="entry name" value="Endonuclease/exonuclease/phosphatase"/>
    <property type="match status" value="1"/>
</dbReference>
<dbReference type="Pfam" id="PF03372">
    <property type="entry name" value="Exo_endo_phos"/>
    <property type="match status" value="1"/>
</dbReference>
<evidence type="ECO:0000256" key="5">
    <source>
        <dbReference type="ARBA" id="ARBA00022763"/>
    </source>
</evidence>
<dbReference type="PANTHER" id="PTHR15822:SF4">
    <property type="entry name" value="TYROSYL-DNA PHOSPHODIESTERASE 2"/>
    <property type="match status" value="1"/>
</dbReference>
<dbReference type="GO" id="GO:0046872">
    <property type="term" value="F:metal ion binding"/>
    <property type="evidence" value="ECO:0007669"/>
    <property type="project" value="UniProtKB-KW"/>
</dbReference>
<name>A0A1H6TTT1_9BACT</name>
<proteinExistence type="predicted"/>
<evidence type="ECO:0000256" key="4">
    <source>
        <dbReference type="ARBA" id="ARBA00022723"/>
    </source>
</evidence>
<dbReference type="GO" id="GO:0070260">
    <property type="term" value="F:5'-tyrosyl-DNA phosphodiesterase activity"/>
    <property type="evidence" value="ECO:0007669"/>
    <property type="project" value="TreeGrafter"/>
</dbReference>
<evidence type="ECO:0000313" key="11">
    <source>
        <dbReference type="Proteomes" id="UP000199403"/>
    </source>
</evidence>
<keyword evidence="4" id="KW-0479">Metal-binding</keyword>
<comment type="cofactor">
    <cofactor evidence="1">
        <name>Mn(2+)</name>
        <dbReference type="ChEBI" id="CHEBI:29035"/>
    </cofactor>
</comment>
<dbReference type="InterPro" id="IPR036691">
    <property type="entry name" value="Endo/exonu/phosph_ase_sf"/>
</dbReference>
<evidence type="ECO:0000259" key="9">
    <source>
        <dbReference type="Pfam" id="PF03372"/>
    </source>
</evidence>
<keyword evidence="7" id="KW-0460">Magnesium</keyword>
<keyword evidence="6 10" id="KW-0378">Hydrolase</keyword>
<evidence type="ECO:0000256" key="6">
    <source>
        <dbReference type="ARBA" id="ARBA00022801"/>
    </source>
</evidence>
<evidence type="ECO:0000256" key="8">
    <source>
        <dbReference type="ARBA" id="ARBA00023204"/>
    </source>
</evidence>
<dbReference type="SUPFAM" id="SSF56219">
    <property type="entry name" value="DNase I-like"/>
    <property type="match status" value="1"/>
</dbReference>
<evidence type="ECO:0000256" key="2">
    <source>
        <dbReference type="ARBA" id="ARBA00001946"/>
    </source>
</evidence>
<organism evidence="10 11">
    <name type="scientific">Cyclobacterium xiamenense</name>
    <dbReference type="NCBI Taxonomy" id="1297121"/>
    <lineage>
        <taxon>Bacteria</taxon>
        <taxon>Pseudomonadati</taxon>
        <taxon>Bacteroidota</taxon>
        <taxon>Cytophagia</taxon>
        <taxon>Cytophagales</taxon>
        <taxon>Cyclobacteriaceae</taxon>
        <taxon>Cyclobacterium</taxon>
    </lineage>
</organism>
<keyword evidence="8" id="KW-0234">DNA repair</keyword>
<dbReference type="Proteomes" id="UP000199403">
    <property type="component" value="Unassembled WGS sequence"/>
</dbReference>
<evidence type="ECO:0000256" key="7">
    <source>
        <dbReference type="ARBA" id="ARBA00022842"/>
    </source>
</evidence>
<dbReference type="EMBL" id="FNZH01000001">
    <property type="protein sequence ID" value="SEI79615.1"/>
    <property type="molecule type" value="Genomic_DNA"/>
</dbReference>
<dbReference type="GO" id="GO:0005737">
    <property type="term" value="C:cytoplasm"/>
    <property type="evidence" value="ECO:0007669"/>
    <property type="project" value="TreeGrafter"/>
</dbReference>
<dbReference type="GO" id="GO:0006302">
    <property type="term" value="P:double-strand break repair"/>
    <property type="evidence" value="ECO:0007669"/>
    <property type="project" value="TreeGrafter"/>
</dbReference>
<gene>
    <name evidence="10" type="ORF">SAMN05192553_101322</name>
</gene>
<dbReference type="InterPro" id="IPR005135">
    <property type="entry name" value="Endo/exonuclease/phosphatase"/>
</dbReference>
<protein>
    <submittedName>
        <fullName evidence="10">Metal-dependent hydrolase, endonuclease/exonuclease/phosphatase family</fullName>
    </submittedName>
</protein>
<keyword evidence="5" id="KW-0227">DNA damage</keyword>
<dbReference type="GO" id="GO:0003697">
    <property type="term" value="F:single-stranded DNA binding"/>
    <property type="evidence" value="ECO:0007669"/>
    <property type="project" value="TreeGrafter"/>
</dbReference>
<dbReference type="AlphaFoldDB" id="A0A1H6TTT1"/>
<evidence type="ECO:0000256" key="1">
    <source>
        <dbReference type="ARBA" id="ARBA00001936"/>
    </source>
</evidence>
<dbReference type="PANTHER" id="PTHR15822">
    <property type="entry name" value="TRAF AND TNF RECEPTOR-ASSOCIATED PROTEIN"/>
    <property type="match status" value="1"/>
</dbReference>
<dbReference type="GO" id="GO:0004527">
    <property type="term" value="F:exonuclease activity"/>
    <property type="evidence" value="ECO:0007669"/>
    <property type="project" value="UniProtKB-KW"/>
</dbReference>
<dbReference type="RefSeq" id="WP_092168543.1">
    <property type="nucleotide sequence ID" value="NZ_FNZH01000001.1"/>
</dbReference>
<comment type="cofactor">
    <cofactor evidence="2">
        <name>Mg(2+)</name>
        <dbReference type="ChEBI" id="CHEBI:18420"/>
    </cofactor>
</comment>
<keyword evidence="10" id="KW-0255">Endonuclease</keyword>
<reference evidence="11" key="1">
    <citation type="submission" date="2016-10" db="EMBL/GenBank/DDBJ databases">
        <authorList>
            <person name="Varghese N."/>
            <person name="Submissions S."/>
        </authorList>
    </citation>
    <scope>NUCLEOTIDE SEQUENCE [LARGE SCALE GENOMIC DNA]</scope>
    <source>
        <strain evidence="11">IBRC-M 10761</strain>
    </source>
</reference>
<dbReference type="InterPro" id="IPR051547">
    <property type="entry name" value="TDP2-like"/>
</dbReference>
<dbReference type="STRING" id="1416801.SAMN05192553_101322"/>
<keyword evidence="11" id="KW-1185">Reference proteome</keyword>
<sequence length="262" mass="29650">MPLKIITLNTWKCDGNYFQRLNWMADTLAALQPDIILLQEVFRSVDGTMATDFFLKDRLGLQVYWIPARRKFRQLAGQMLDSHSGLSILSRHQSDFNEPLSLPSNESDGGRVAQLAAFKIAGQQLLFANVHLSHLSNCNGLKIRQVKAVLDRLTEIPFELGFLAGDFNSRPQSKTVEYLLTHSKWHIRDTYAATETAENATVGATFCHQGVSKRIDYIFTIKRTLQSEKWETTQSRVVLNEPSPRGLLPSDHFGVMTTLKLV</sequence>